<evidence type="ECO:0000313" key="4">
    <source>
        <dbReference type="Proteomes" id="UP001501758"/>
    </source>
</evidence>
<sequence>MKLQNKVAAIFAANGAIAREVAIEMAKEGAFVYVSGRNLNEVKSLSDEINANVDFLSANSGQRAKTFQVDATNENEIENFLQQIIDKEGKLDIVFNGIGIRAEEGGYGTPSTTLPFETFMKPLETVLGSQFLTARIGARFIQKTETKGTILMLTASLSRLKAPFMSGITAACAGIEGLTRVLASEFGMSGIKVTCINPTAMPDTRTIQETTAQNAKTMGIPAEMMAEQMPKSSLLKSTLSTMGTAKVAAFLVSDAGAALNSHIVDVDFGTASVI</sequence>
<proteinExistence type="inferred from homology"/>
<evidence type="ECO:0000256" key="1">
    <source>
        <dbReference type="ARBA" id="ARBA00006484"/>
    </source>
</evidence>
<dbReference type="EMBL" id="BAAAGE010000003">
    <property type="protein sequence ID" value="GAA0725882.1"/>
    <property type="molecule type" value="Genomic_DNA"/>
</dbReference>
<keyword evidence="4" id="KW-1185">Reference proteome</keyword>
<name>A0ABP3U780_9FLAO</name>
<dbReference type="Pfam" id="PF13561">
    <property type="entry name" value="adh_short_C2"/>
    <property type="match status" value="1"/>
</dbReference>
<comment type="caution">
    <text evidence="3">The sequence shown here is derived from an EMBL/GenBank/DDBJ whole genome shotgun (WGS) entry which is preliminary data.</text>
</comment>
<dbReference type="InterPro" id="IPR002347">
    <property type="entry name" value="SDR_fam"/>
</dbReference>
<dbReference type="PRINTS" id="PR00081">
    <property type="entry name" value="GDHRDH"/>
</dbReference>
<dbReference type="Gene3D" id="3.40.50.720">
    <property type="entry name" value="NAD(P)-binding Rossmann-like Domain"/>
    <property type="match status" value="1"/>
</dbReference>
<protein>
    <submittedName>
        <fullName evidence="3">SDR family oxidoreductase</fullName>
    </submittedName>
</protein>
<accession>A0ABP3U780</accession>
<dbReference type="SUPFAM" id="SSF51735">
    <property type="entry name" value="NAD(P)-binding Rossmann-fold domains"/>
    <property type="match status" value="1"/>
</dbReference>
<organism evidence="3 4">
    <name type="scientific">Aquimarina litoralis</name>
    <dbReference type="NCBI Taxonomy" id="584605"/>
    <lineage>
        <taxon>Bacteria</taxon>
        <taxon>Pseudomonadati</taxon>
        <taxon>Bacteroidota</taxon>
        <taxon>Flavobacteriia</taxon>
        <taxon>Flavobacteriales</taxon>
        <taxon>Flavobacteriaceae</taxon>
        <taxon>Aquimarina</taxon>
    </lineage>
</organism>
<evidence type="ECO:0000256" key="2">
    <source>
        <dbReference type="ARBA" id="ARBA00023002"/>
    </source>
</evidence>
<comment type="similarity">
    <text evidence="1">Belongs to the short-chain dehydrogenases/reductases (SDR) family.</text>
</comment>
<keyword evidence="2" id="KW-0560">Oxidoreductase</keyword>
<dbReference type="PANTHER" id="PTHR43669:SF3">
    <property type="entry name" value="ALCOHOL DEHYDROGENASE, PUTATIVE (AFU_ORTHOLOGUE AFUA_3G03445)-RELATED"/>
    <property type="match status" value="1"/>
</dbReference>
<dbReference type="PANTHER" id="PTHR43669">
    <property type="entry name" value="5-KETO-D-GLUCONATE 5-REDUCTASE"/>
    <property type="match status" value="1"/>
</dbReference>
<dbReference type="InterPro" id="IPR036291">
    <property type="entry name" value="NAD(P)-bd_dom_sf"/>
</dbReference>
<reference evidence="4" key="1">
    <citation type="journal article" date="2019" name="Int. J. Syst. Evol. Microbiol.">
        <title>The Global Catalogue of Microorganisms (GCM) 10K type strain sequencing project: providing services to taxonomists for standard genome sequencing and annotation.</title>
        <authorList>
            <consortium name="The Broad Institute Genomics Platform"/>
            <consortium name="The Broad Institute Genome Sequencing Center for Infectious Disease"/>
            <person name="Wu L."/>
            <person name="Ma J."/>
        </authorList>
    </citation>
    <scope>NUCLEOTIDE SEQUENCE [LARGE SCALE GENOMIC DNA]</scope>
    <source>
        <strain evidence="4">JCM 15974</strain>
    </source>
</reference>
<evidence type="ECO:0000313" key="3">
    <source>
        <dbReference type="EMBL" id="GAA0725882.1"/>
    </source>
</evidence>
<dbReference type="RefSeq" id="WP_343913292.1">
    <property type="nucleotide sequence ID" value="NZ_BAAAGE010000003.1"/>
</dbReference>
<gene>
    <name evidence="3" type="ORF">GCM10009430_32200</name>
</gene>
<dbReference type="Proteomes" id="UP001501758">
    <property type="component" value="Unassembled WGS sequence"/>
</dbReference>